<dbReference type="EMBL" id="JBICRM010000057">
    <property type="protein sequence ID" value="MFG1710807.1"/>
    <property type="molecule type" value="Genomic_DNA"/>
</dbReference>
<evidence type="ECO:0000313" key="1">
    <source>
        <dbReference type="EMBL" id="MFG1710807.1"/>
    </source>
</evidence>
<name>A0ABW7ATP7_9ACTN</name>
<keyword evidence="2" id="KW-1185">Reference proteome</keyword>
<evidence type="ECO:0000313" key="2">
    <source>
        <dbReference type="Proteomes" id="UP001603978"/>
    </source>
</evidence>
<organism evidence="1 2">
    <name type="scientific">Nonomuraea marmarensis</name>
    <dbReference type="NCBI Taxonomy" id="3351344"/>
    <lineage>
        <taxon>Bacteria</taxon>
        <taxon>Bacillati</taxon>
        <taxon>Actinomycetota</taxon>
        <taxon>Actinomycetes</taxon>
        <taxon>Streptosporangiales</taxon>
        <taxon>Streptosporangiaceae</taxon>
        <taxon>Nonomuraea</taxon>
    </lineage>
</organism>
<protein>
    <submittedName>
        <fullName evidence="1">Uncharacterized protein</fullName>
    </submittedName>
</protein>
<dbReference type="Proteomes" id="UP001603978">
    <property type="component" value="Unassembled WGS sequence"/>
</dbReference>
<accession>A0ABW7ATP7</accession>
<comment type="caution">
    <text evidence="1">The sequence shown here is derived from an EMBL/GenBank/DDBJ whole genome shotgun (WGS) entry which is preliminary data.</text>
</comment>
<dbReference type="RefSeq" id="WP_393176972.1">
    <property type="nucleotide sequence ID" value="NZ_JBICRM010000057.1"/>
</dbReference>
<sequence length="101" mass="10784">MTARQEAGKLQAKTDQFGTGGGAISPYPFLSTLNAAQAGLRNWVHNLHNTLADQGIYAGVVAVNAMISDNAPDGYPAIASDALAQHYWDLHTQRSQTELVC</sequence>
<reference evidence="1 2" key="1">
    <citation type="submission" date="2024-10" db="EMBL/GenBank/DDBJ databases">
        <authorList>
            <person name="Topkara A.R."/>
            <person name="Saygin H."/>
        </authorList>
    </citation>
    <scope>NUCLEOTIDE SEQUENCE [LARGE SCALE GENOMIC DNA]</scope>
    <source>
        <strain evidence="1 2">M3C6</strain>
    </source>
</reference>
<proteinExistence type="predicted"/>
<gene>
    <name evidence="1" type="ORF">ACFLIM_47370</name>
</gene>